<dbReference type="Proteomes" id="UP000193689">
    <property type="component" value="Unassembled WGS sequence"/>
</dbReference>
<dbReference type="AlphaFoldDB" id="A0A1Y2E3C5"/>
<protein>
    <submittedName>
        <fullName evidence="1">Uncharacterized protein</fullName>
    </submittedName>
</protein>
<dbReference type="GeneID" id="63770066"/>
<sequence length="160" mass="18253">MHPSTVPPSGQRCPLRTTKGTLTPVRHFVNASAPWHANRAIYRVHSEVNPRNCLQTRQASVAPRAHWPPGPIMCECDATETAILHHRRHQFRRRRHLNSFALIQQGTTQLLQQKAGRCYRRTMLEVSKKLRPTRGELCVRFVETCVETCVQTTPGIPSCQ</sequence>
<dbReference type="EMBL" id="MCFJ01000005">
    <property type="protein sequence ID" value="ORY66009.1"/>
    <property type="molecule type" value="Genomic_DNA"/>
</dbReference>
<reference evidence="1 2" key="1">
    <citation type="submission" date="2016-07" db="EMBL/GenBank/DDBJ databases">
        <title>Pervasive Adenine N6-methylation of Active Genes in Fungi.</title>
        <authorList>
            <consortium name="DOE Joint Genome Institute"/>
            <person name="Mondo S.J."/>
            <person name="Dannebaum R.O."/>
            <person name="Kuo R.C."/>
            <person name="Labutti K."/>
            <person name="Haridas S."/>
            <person name="Kuo A."/>
            <person name="Salamov A."/>
            <person name="Ahrendt S.R."/>
            <person name="Lipzen A."/>
            <person name="Sullivan W."/>
            <person name="Andreopoulos W.B."/>
            <person name="Clum A."/>
            <person name="Lindquist E."/>
            <person name="Daum C."/>
            <person name="Ramamoorthy G.K."/>
            <person name="Gryganskyi A."/>
            <person name="Culley D."/>
            <person name="Magnuson J.K."/>
            <person name="James T.Y."/>
            <person name="O'Malley M.A."/>
            <person name="Stajich J.E."/>
            <person name="Spatafora J.W."/>
            <person name="Visel A."/>
            <person name="Grigoriev I.V."/>
        </authorList>
    </citation>
    <scope>NUCLEOTIDE SEQUENCE [LARGE SCALE GENOMIC DNA]</scope>
    <source>
        <strain evidence="1 2">CBS 129021</strain>
    </source>
</reference>
<proteinExistence type="predicted"/>
<accession>A0A1Y2E3C5</accession>
<comment type="caution">
    <text evidence="1">The sequence shown here is derived from an EMBL/GenBank/DDBJ whole genome shotgun (WGS) entry which is preliminary data.</text>
</comment>
<dbReference type="RefSeq" id="XP_040716973.1">
    <property type="nucleotide sequence ID" value="XM_040853854.1"/>
</dbReference>
<evidence type="ECO:0000313" key="2">
    <source>
        <dbReference type="Proteomes" id="UP000193689"/>
    </source>
</evidence>
<keyword evidence="2" id="KW-1185">Reference proteome</keyword>
<organism evidence="1 2">
    <name type="scientific">Pseudomassariella vexata</name>
    <dbReference type="NCBI Taxonomy" id="1141098"/>
    <lineage>
        <taxon>Eukaryota</taxon>
        <taxon>Fungi</taxon>
        <taxon>Dikarya</taxon>
        <taxon>Ascomycota</taxon>
        <taxon>Pezizomycotina</taxon>
        <taxon>Sordariomycetes</taxon>
        <taxon>Xylariomycetidae</taxon>
        <taxon>Amphisphaeriales</taxon>
        <taxon>Pseudomassariaceae</taxon>
        <taxon>Pseudomassariella</taxon>
    </lineage>
</organism>
<gene>
    <name evidence="1" type="ORF">BCR38DRAFT_171082</name>
</gene>
<dbReference type="InParanoid" id="A0A1Y2E3C5"/>
<name>A0A1Y2E3C5_9PEZI</name>
<evidence type="ECO:0000313" key="1">
    <source>
        <dbReference type="EMBL" id="ORY66009.1"/>
    </source>
</evidence>